<feature type="domain" description="Histidine kinase" evidence="9">
    <location>
        <begin position="1"/>
        <end position="65"/>
    </location>
</feature>
<sequence>MEDSGKDIDPEMNKDLFKPFFTTKEHGLGMGLALVKQAVELHQGSIKFEQNSFGTRFTIVLPLMS</sequence>
<comment type="catalytic activity">
    <reaction evidence="1">
        <text>ATP + protein L-histidine = ADP + protein N-phospho-L-histidine.</text>
        <dbReference type="EC" id="2.7.13.3"/>
    </reaction>
</comment>
<dbReference type="EMBL" id="FO203503">
    <property type="protein sequence ID" value="CCK81775.1"/>
    <property type="molecule type" value="Genomic_DNA"/>
</dbReference>
<dbReference type="Gene3D" id="3.30.565.10">
    <property type="entry name" value="Histidine kinase-like ATPase, C-terminal domain"/>
    <property type="match status" value="1"/>
</dbReference>
<dbReference type="KEGG" id="dto:TOL2_C36180"/>
<dbReference type="GO" id="GO:0004673">
    <property type="term" value="F:protein histidine kinase activity"/>
    <property type="evidence" value="ECO:0007669"/>
    <property type="project" value="UniProtKB-EC"/>
</dbReference>
<proteinExistence type="predicted"/>
<dbReference type="InterPro" id="IPR004358">
    <property type="entry name" value="Sig_transdc_His_kin-like_C"/>
</dbReference>
<evidence type="ECO:0000256" key="8">
    <source>
        <dbReference type="ARBA" id="ARBA00023012"/>
    </source>
</evidence>
<name>K0NM22_DESTT</name>
<dbReference type="EC" id="2.7.13.3" evidence="2"/>
<dbReference type="OrthoDB" id="9787818at2"/>
<dbReference type="Pfam" id="PF02518">
    <property type="entry name" value="HATPase_c"/>
    <property type="match status" value="1"/>
</dbReference>
<evidence type="ECO:0000256" key="5">
    <source>
        <dbReference type="ARBA" id="ARBA00022741"/>
    </source>
</evidence>
<dbReference type="SUPFAM" id="SSF55874">
    <property type="entry name" value="ATPase domain of HSP90 chaperone/DNA topoisomerase II/histidine kinase"/>
    <property type="match status" value="1"/>
</dbReference>
<dbReference type="InterPro" id="IPR003594">
    <property type="entry name" value="HATPase_dom"/>
</dbReference>
<evidence type="ECO:0000259" key="9">
    <source>
        <dbReference type="PROSITE" id="PS50109"/>
    </source>
</evidence>
<gene>
    <name evidence="10" type="ordered locus">TOL2_C36180</name>
</gene>
<keyword evidence="6" id="KW-0418">Kinase</keyword>
<dbReference type="AlphaFoldDB" id="K0NM22"/>
<evidence type="ECO:0000313" key="11">
    <source>
        <dbReference type="Proteomes" id="UP000007347"/>
    </source>
</evidence>
<dbReference type="HOGENOM" id="CLU_2842691_0_0_7"/>
<dbReference type="PANTHER" id="PTHR43065:SF10">
    <property type="entry name" value="PEROXIDE STRESS-ACTIVATED HISTIDINE KINASE MAK3"/>
    <property type="match status" value="1"/>
</dbReference>
<organism evidence="10 11">
    <name type="scientific">Desulfobacula toluolica (strain DSM 7467 / Tol2)</name>
    <dbReference type="NCBI Taxonomy" id="651182"/>
    <lineage>
        <taxon>Bacteria</taxon>
        <taxon>Pseudomonadati</taxon>
        <taxon>Thermodesulfobacteriota</taxon>
        <taxon>Desulfobacteria</taxon>
        <taxon>Desulfobacterales</taxon>
        <taxon>Desulfobacteraceae</taxon>
        <taxon>Desulfobacula</taxon>
    </lineage>
</organism>
<evidence type="ECO:0000256" key="3">
    <source>
        <dbReference type="ARBA" id="ARBA00022553"/>
    </source>
</evidence>
<evidence type="ECO:0000256" key="7">
    <source>
        <dbReference type="ARBA" id="ARBA00022840"/>
    </source>
</evidence>
<dbReference type="PANTHER" id="PTHR43065">
    <property type="entry name" value="SENSOR HISTIDINE KINASE"/>
    <property type="match status" value="1"/>
</dbReference>
<accession>K0NM22</accession>
<keyword evidence="8" id="KW-0902">Two-component regulatory system</keyword>
<evidence type="ECO:0000313" key="10">
    <source>
        <dbReference type="EMBL" id="CCK81775.1"/>
    </source>
</evidence>
<keyword evidence="3" id="KW-0597">Phosphoprotein</keyword>
<dbReference type="STRING" id="651182.TOL2_C36180"/>
<keyword evidence="5" id="KW-0547">Nucleotide-binding</keyword>
<evidence type="ECO:0000256" key="6">
    <source>
        <dbReference type="ARBA" id="ARBA00022777"/>
    </source>
</evidence>
<evidence type="ECO:0000256" key="4">
    <source>
        <dbReference type="ARBA" id="ARBA00022679"/>
    </source>
</evidence>
<keyword evidence="7 10" id="KW-0067">ATP-binding</keyword>
<evidence type="ECO:0000256" key="2">
    <source>
        <dbReference type="ARBA" id="ARBA00012438"/>
    </source>
</evidence>
<protein>
    <recommendedName>
        <fullName evidence="2">histidine kinase</fullName>
        <ecNumber evidence="2">2.7.13.3</ecNumber>
    </recommendedName>
</protein>
<evidence type="ECO:0000256" key="1">
    <source>
        <dbReference type="ARBA" id="ARBA00000085"/>
    </source>
</evidence>
<dbReference type="PROSITE" id="PS50109">
    <property type="entry name" value="HIS_KIN"/>
    <property type="match status" value="1"/>
</dbReference>
<dbReference type="Proteomes" id="UP000007347">
    <property type="component" value="Chromosome"/>
</dbReference>
<keyword evidence="11" id="KW-1185">Reference proteome</keyword>
<dbReference type="GO" id="GO:0000160">
    <property type="term" value="P:phosphorelay signal transduction system"/>
    <property type="evidence" value="ECO:0007669"/>
    <property type="project" value="UniProtKB-KW"/>
</dbReference>
<dbReference type="InterPro" id="IPR005467">
    <property type="entry name" value="His_kinase_dom"/>
</dbReference>
<keyword evidence="4" id="KW-0808">Transferase</keyword>
<reference evidence="10 11" key="1">
    <citation type="journal article" date="2013" name="Environ. Microbiol.">
        <title>Complete genome, catabolic sub-proteomes and key-metabolites of Desulfobacula toluolica Tol2, a marine, aromatic compound-degrading, sulfate-reducing bacterium.</title>
        <authorList>
            <person name="Wohlbrand L."/>
            <person name="Jacob J.H."/>
            <person name="Kube M."/>
            <person name="Mussmann M."/>
            <person name="Jarling R."/>
            <person name="Beck A."/>
            <person name="Amann R."/>
            <person name="Wilkes H."/>
            <person name="Reinhardt R."/>
            <person name="Rabus R."/>
        </authorList>
    </citation>
    <scope>NUCLEOTIDE SEQUENCE [LARGE SCALE GENOMIC DNA]</scope>
    <source>
        <strain evidence="11">DSM 7467 / Tol2</strain>
    </source>
</reference>
<dbReference type="GO" id="GO:0005524">
    <property type="term" value="F:ATP binding"/>
    <property type="evidence" value="ECO:0007669"/>
    <property type="project" value="UniProtKB-KW"/>
</dbReference>
<dbReference type="PRINTS" id="PR00344">
    <property type="entry name" value="BCTRLSENSOR"/>
</dbReference>
<dbReference type="InterPro" id="IPR036890">
    <property type="entry name" value="HATPase_C_sf"/>
</dbReference>